<evidence type="ECO:0000313" key="3">
    <source>
        <dbReference type="Proteomes" id="UP000824540"/>
    </source>
</evidence>
<dbReference type="Proteomes" id="UP000824540">
    <property type="component" value="Unassembled WGS sequence"/>
</dbReference>
<name>A0A8T2MUD2_9TELE</name>
<protein>
    <submittedName>
        <fullName evidence="2">Uncharacterized protein</fullName>
    </submittedName>
</protein>
<dbReference type="EMBL" id="JAFBMS010001561">
    <property type="protein sequence ID" value="KAG9329012.1"/>
    <property type="molecule type" value="Genomic_DNA"/>
</dbReference>
<proteinExistence type="predicted"/>
<comment type="caution">
    <text evidence="2">The sequence shown here is derived from an EMBL/GenBank/DDBJ whole genome shotgun (WGS) entry which is preliminary data.</text>
</comment>
<keyword evidence="1" id="KW-1133">Transmembrane helix</keyword>
<gene>
    <name evidence="2" type="ORF">JZ751_008454</name>
</gene>
<organism evidence="2 3">
    <name type="scientific">Albula glossodonta</name>
    <name type="common">roundjaw bonefish</name>
    <dbReference type="NCBI Taxonomy" id="121402"/>
    <lineage>
        <taxon>Eukaryota</taxon>
        <taxon>Metazoa</taxon>
        <taxon>Chordata</taxon>
        <taxon>Craniata</taxon>
        <taxon>Vertebrata</taxon>
        <taxon>Euteleostomi</taxon>
        <taxon>Actinopterygii</taxon>
        <taxon>Neopterygii</taxon>
        <taxon>Teleostei</taxon>
        <taxon>Albuliformes</taxon>
        <taxon>Albulidae</taxon>
        <taxon>Albula</taxon>
    </lineage>
</organism>
<dbReference type="AlphaFoldDB" id="A0A8T2MUD2"/>
<evidence type="ECO:0000313" key="2">
    <source>
        <dbReference type="EMBL" id="KAG9329012.1"/>
    </source>
</evidence>
<accession>A0A8T2MUD2</accession>
<keyword evidence="3" id="KW-1185">Reference proteome</keyword>
<keyword evidence="1" id="KW-0472">Membrane</keyword>
<feature type="transmembrane region" description="Helical" evidence="1">
    <location>
        <begin position="54"/>
        <end position="72"/>
    </location>
</feature>
<reference evidence="2" key="1">
    <citation type="thesis" date="2021" institute="BYU ScholarsArchive" country="Provo, UT, USA">
        <title>Applications of and Algorithms for Genome Assembly and Genomic Analyses with an Emphasis on Marine Teleosts.</title>
        <authorList>
            <person name="Pickett B.D."/>
        </authorList>
    </citation>
    <scope>NUCLEOTIDE SEQUENCE</scope>
    <source>
        <strain evidence="2">HI-2016</strain>
    </source>
</reference>
<keyword evidence="1" id="KW-0812">Transmembrane</keyword>
<evidence type="ECO:0000256" key="1">
    <source>
        <dbReference type="SAM" id="Phobius"/>
    </source>
</evidence>
<sequence>MGRAGVWTLTTAGRAVQAALHCFSFASGPHHTCRSPQCFVKPGLEEDQSLSSSSYSLLYGFTLLGFSLTLLLKKIWHHD</sequence>